<keyword evidence="1" id="KW-0812">Transmembrane</keyword>
<keyword evidence="1" id="KW-1133">Transmembrane helix</keyword>
<evidence type="ECO:0000313" key="2">
    <source>
        <dbReference type="EMBL" id="JAD26680.1"/>
    </source>
</evidence>
<keyword evidence="1" id="KW-0472">Membrane</keyword>
<reference evidence="2" key="1">
    <citation type="submission" date="2014-09" db="EMBL/GenBank/DDBJ databases">
        <authorList>
            <person name="Magalhaes I.L.F."/>
            <person name="Oliveira U."/>
            <person name="Santos F.R."/>
            <person name="Vidigal T.H.D.A."/>
            <person name="Brescovit A.D."/>
            <person name="Santos A.J."/>
        </authorList>
    </citation>
    <scope>NUCLEOTIDE SEQUENCE</scope>
    <source>
        <tissue evidence="2">Shoot tissue taken approximately 20 cm above the soil surface</tissue>
    </source>
</reference>
<name>A0A0A8YPE8_ARUDO</name>
<accession>A0A0A8YPE8</accession>
<protein>
    <submittedName>
        <fullName evidence="2">Uncharacterized protein</fullName>
    </submittedName>
</protein>
<dbReference type="AlphaFoldDB" id="A0A0A8YPE8"/>
<dbReference type="EMBL" id="GBRH01271215">
    <property type="protein sequence ID" value="JAD26680.1"/>
    <property type="molecule type" value="Transcribed_RNA"/>
</dbReference>
<proteinExistence type="predicted"/>
<evidence type="ECO:0000256" key="1">
    <source>
        <dbReference type="SAM" id="Phobius"/>
    </source>
</evidence>
<reference evidence="2" key="2">
    <citation type="journal article" date="2015" name="Data Brief">
        <title>Shoot transcriptome of the giant reed, Arundo donax.</title>
        <authorList>
            <person name="Barrero R.A."/>
            <person name="Guerrero F.D."/>
            <person name="Moolhuijzen P."/>
            <person name="Goolsby J.A."/>
            <person name="Tidwell J."/>
            <person name="Bellgard S.E."/>
            <person name="Bellgard M.I."/>
        </authorList>
    </citation>
    <scope>NUCLEOTIDE SEQUENCE</scope>
    <source>
        <tissue evidence="2">Shoot tissue taken approximately 20 cm above the soil surface</tissue>
    </source>
</reference>
<sequence length="60" mass="6940">MLRYNAACVFRHKRCVVSSWRRFFLRGPFSVILVFLASFGFKRCTASCTASMLLRLLASF</sequence>
<feature type="transmembrane region" description="Helical" evidence="1">
    <location>
        <begin position="23"/>
        <end position="41"/>
    </location>
</feature>
<organism evidence="2">
    <name type="scientific">Arundo donax</name>
    <name type="common">Giant reed</name>
    <name type="synonym">Donax arundinaceus</name>
    <dbReference type="NCBI Taxonomy" id="35708"/>
    <lineage>
        <taxon>Eukaryota</taxon>
        <taxon>Viridiplantae</taxon>
        <taxon>Streptophyta</taxon>
        <taxon>Embryophyta</taxon>
        <taxon>Tracheophyta</taxon>
        <taxon>Spermatophyta</taxon>
        <taxon>Magnoliopsida</taxon>
        <taxon>Liliopsida</taxon>
        <taxon>Poales</taxon>
        <taxon>Poaceae</taxon>
        <taxon>PACMAD clade</taxon>
        <taxon>Arundinoideae</taxon>
        <taxon>Arundineae</taxon>
        <taxon>Arundo</taxon>
    </lineage>
</organism>